<dbReference type="EMBL" id="LT670847">
    <property type="protein sequence ID" value="SHM04683.1"/>
    <property type="molecule type" value="Genomic_DNA"/>
</dbReference>
<dbReference type="STRING" id="29571.SAMN05878437_0949"/>
<dbReference type="RefSeq" id="WP_079551720.1">
    <property type="nucleotide sequence ID" value="NZ_LT670847.1"/>
</dbReference>
<proteinExistence type="predicted"/>
<dbReference type="AlphaFoldDB" id="A0A1M7FKZ3"/>
<evidence type="ECO:0000313" key="1">
    <source>
        <dbReference type="EMBL" id="SHM04683.1"/>
    </source>
</evidence>
<sequence length="176" mass="19215">MNTVEQVKQEITDAQARLKSDESALGNALATGRPTDALESRCAGLRTQLHQLDLKRDAAQQIADDKQEKADLKEARRLTKAAEQHRATILTQGEKLAALVEQMEAVAAEIGKANAIRDWQIPLSEAHRLGIDRDETKAARYSLPDFGGLGGRAKNAVGMYVGTQETMAQRGTQHLT</sequence>
<organism evidence="1 2">
    <name type="scientific">Vreelandella subglaciescola</name>
    <dbReference type="NCBI Taxonomy" id="29571"/>
    <lineage>
        <taxon>Bacteria</taxon>
        <taxon>Pseudomonadati</taxon>
        <taxon>Pseudomonadota</taxon>
        <taxon>Gammaproteobacteria</taxon>
        <taxon>Oceanospirillales</taxon>
        <taxon>Halomonadaceae</taxon>
        <taxon>Vreelandella</taxon>
    </lineage>
</organism>
<dbReference type="InParanoid" id="A0A1M7FKZ3"/>
<accession>A0A1M7FKZ3</accession>
<keyword evidence="2" id="KW-1185">Reference proteome</keyword>
<gene>
    <name evidence="1" type="ORF">SAMN05878437_0949</name>
</gene>
<dbReference type="Proteomes" id="UP000190911">
    <property type="component" value="Chromosome I"/>
</dbReference>
<protein>
    <submittedName>
        <fullName evidence="1">Uncharacterized protein</fullName>
    </submittedName>
</protein>
<name>A0A1M7FKZ3_9GAMM</name>
<evidence type="ECO:0000313" key="2">
    <source>
        <dbReference type="Proteomes" id="UP000190911"/>
    </source>
</evidence>
<reference evidence="1 2" key="1">
    <citation type="submission" date="2016-11" db="EMBL/GenBank/DDBJ databases">
        <authorList>
            <person name="Jaros S."/>
            <person name="Januszkiewicz K."/>
            <person name="Wedrychowicz H."/>
        </authorList>
    </citation>
    <scope>NUCLEOTIDE SEQUENCE [LARGE SCALE GENOMIC DNA]</scope>
    <source>
        <strain evidence="1 2">ACAM 12</strain>
    </source>
</reference>